<gene>
    <name evidence="2" type="ORF">RRG08_021618</name>
</gene>
<dbReference type="AlphaFoldDB" id="A0AAE0XDQ2"/>
<evidence type="ECO:0000313" key="3">
    <source>
        <dbReference type="Proteomes" id="UP001283361"/>
    </source>
</evidence>
<sequence>MRLISYALVCSTELYLFSFVLLNGGLSALLILPDGAYLFCFILPDGSLSALLILPDEGLSVLLYTARRRLICSSLYSLTEAYLLCFILPDGGLCVPLYTAQLSLALHSQRGQRVILLPRRLILLALPEGGSTISEPEIALTTVDSRGDLGLN</sequence>
<protein>
    <submittedName>
        <fullName evidence="2">Uncharacterized protein</fullName>
    </submittedName>
</protein>
<keyword evidence="1" id="KW-0812">Transmembrane</keyword>
<reference evidence="2" key="1">
    <citation type="journal article" date="2023" name="G3 (Bethesda)">
        <title>A reference genome for the long-term kleptoplast-retaining sea slug Elysia crispata morphotype clarki.</title>
        <authorList>
            <person name="Eastman K.E."/>
            <person name="Pendleton A.L."/>
            <person name="Shaikh M.A."/>
            <person name="Suttiyut T."/>
            <person name="Ogas R."/>
            <person name="Tomko P."/>
            <person name="Gavelis G."/>
            <person name="Widhalm J.R."/>
            <person name="Wisecaver J.H."/>
        </authorList>
    </citation>
    <scope>NUCLEOTIDE SEQUENCE</scope>
    <source>
        <strain evidence="2">ECLA1</strain>
    </source>
</reference>
<proteinExistence type="predicted"/>
<dbReference type="Proteomes" id="UP001283361">
    <property type="component" value="Unassembled WGS sequence"/>
</dbReference>
<comment type="caution">
    <text evidence="2">The sequence shown here is derived from an EMBL/GenBank/DDBJ whole genome shotgun (WGS) entry which is preliminary data.</text>
</comment>
<keyword evidence="3" id="KW-1185">Reference proteome</keyword>
<feature type="transmembrane region" description="Helical" evidence="1">
    <location>
        <begin position="12"/>
        <end position="30"/>
    </location>
</feature>
<keyword evidence="1" id="KW-1133">Transmembrane helix</keyword>
<organism evidence="2 3">
    <name type="scientific">Elysia crispata</name>
    <name type="common">lettuce slug</name>
    <dbReference type="NCBI Taxonomy" id="231223"/>
    <lineage>
        <taxon>Eukaryota</taxon>
        <taxon>Metazoa</taxon>
        <taxon>Spiralia</taxon>
        <taxon>Lophotrochozoa</taxon>
        <taxon>Mollusca</taxon>
        <taxon>Gastropoda</taxon>
        <taxon>Heterobranchia</taxon>
        <taxon>Euthyneura</taxon>
        <taxon>Panpulmonata</taxon>
        <taxon>Sacoglossa</taxon>
        <taxon>Placobranchoidea</taxon>
        <taxon>Plakobranchidae</taxon>
        <taxon>Elysia</taxon>
    </lineage>
</organism>
<dbReference type="EMBL" id="JAWDGP010008106">
    <property type="protein sequence ID" value="KAK3690920.1"/>
    <property type="molecule type" value="Genomic_DNA"/>
</dbReference>
<keyword evidence="1" id="KW-0472">Membrane</keyword>
<evidence type="ECO:0000256" key="1">
    <source>
        <dbReference type="SAM" id="Phobius"/>
    </source>
</evidence>
<evidence type="ECO:0000313" key="2">
    <source>
        <dbReference type="EMBL" id="KAK3690920.1"/>
    </source>
</evidence>
<accession>A0AAE0XDQ2</accession>
<name>A0AAE0XDQ2_9GAST</name>